<dbReference type="SUPFAM" id="SSF46785">
    <property type="entry name" value="Winged helix' DNA-binding domain"/>
    <property type="match status" value="1"/>
</dbReference>
<dbReference type="AlphaFoldDB" id="A0A1J5TRG2"/>
<accession>A0A1J5TRG2</accession>
<evidence type="ECO:0000256" key="1">
    <source>
        <dbReference type="ARBA" id="ARBA00023015"/>
    </source>
</evidence>
<dbReference type="InterPro" id="IPR011991">
    <property type="entry name" value="ArsR-like_HTH"/>
</dbReference>
<evidence type="ECO:0000256" key="3">
    <source>
        <dbReference type="ARBA" id="ARBA00023163"/>
    </source>
</evidence>
<dbReference type="InterPro" id="IPR051081">
    <property type="entry name" value="HTH_MetalResp_TranReg"/>
</dbReference>
<proteinExistence type="predicted"/>
<evidence type="ECO:0000256" key="2">
    <source>
        <dbReference type="ARBA" id="ARBA00023125"/>
    </source>
</evidence>
<dbReference type="InterPro" id="IPR036388">
    <property type="entry name" value="WH-like_DNA-bd_sf"/>
</dbReference>
<dbReference type="PANTHER" id="PTHR33154:SF18">
    <property type="entry name" value="ARSENICAL RESISTANCE OPERON REPRESSOR"/>
    <property type="match status" value="1"/>
</dbReference>
<organism evidence="5">
    <name type="scientific">mine drainage metagenome</name>
    <dbReference type="NCBI Taxonomy" id="410659"/>
    <lineage>
        <taxon>unclassified sequences</taxon>
        <taxon>metagenomes</taxon>
        <taxon>ecological metagenomes</taxon>
    </lineage>
</organism>
<dbReference type="CDD" id="cd00090">
    <property type="entry name" value="HTH_ARSR"/>
    <property type="match status" value="1"/>
</dbReference>
<dbReference type="NCBIfam" id="NF033788">
    <property type="entry name" value="HTH_metalloreg"/>
    <property type="match status" value="1"/>
</dbReference>
<dbReference type="EMBL" id="MLJW01000002">
    <property type="protein sequence ID" value="OIR18893.1"/>
    <property type="molecule type" value="Genomic_DNA"/>
</dbReference>
<keyword evidence="3" id="KW-0804">Transcription</keyword>
<dbReference type="GO" id="GO:0003700">
    <property type="term" value="F:DNA-binding transcription factor activity"/>
    <property type="evidence" value="ECO:0007669"/>
    <property type="project" value="InterPro"/>
</dbReference>
<dbReference type="Pfam" id="PF01022">
    <property type="entry name" value="HTH_5"/>
    <property type="match status" value="1"/>
</dbReference>
<dbReference type="PROSITE" id="PS50987">
    <property type="entry name" value="HTH_ARSR_2"/>
    <property type="match status" value="1"/>
</dbReference>
<dbReference type="InterPro" id="IPR001845">
    <property type="entry name" value="HTH_ArsR_DNA-bd_dom"/>
</dbReference>
<comment type="caution">
    <text evidence="5">The sequence shown here is derived from an EMBL/GenBank/DDBJ whole genome shotgun (WGS) entry which is preliminary data.</text>
</comment>
<dbReference type="GO" id="GO:0003677">
    <property type="term" value="F:DNA binding"/>
    <property type="evidence" value="ECO:0007669"/>
    <property type="project" value="UniProtKB-KW"/>
</dbReference>
<protein>
    <submittedName>
        <fullName evidence="5">HTH-type transcriptional repressor CzrA</fullName>
    </submittedName>
</protein>
<sequence>MDLVRIYECLCDRTRLRILALLGGGPLCVCEIQEVLGEPQVKVSKHLAYLKSRGLVQARREGNWMHYGLPARPTPELRANLACLQDCVSEDPVFKRDARKLAAVRGCACAPAVRSGAKRSHR</sequence>
<name>A0A1J5TRG2_9ZZZZ</name>
<feature type="domain" description="HTH arsR-type" evidence="4">
    <location>
        <begin position="1"/>
        <end position="89"/>
    </location>
</feature>
<evidence type="ECO:0000313" key="5">
    <source>
        <dbReference type="EMBL" id="OIR18893.1"/>
    </source>
</evidence>
<keyword evidence="1" id="KW-0805">Transcription regulation</keyword>
<keyword evidence="2" id="KW-0238">DNA-binding</keyword>
<dbReference type="InterPro" id="IPR036390">
    <property type="entry name" value="WH_DNA-bd_sf"/>
</dbReference>
<dbReference type="PANTHER" id="PTHR33154">
    <property type="entry name" value="TRANSCRIPTIONAL REGULATOR, ARSR FAMILY"/>
    <property type="match status" value="1"/>
</dbReference>
<evidence type="ECO:0000259" key="4">
    <source>
        <dbReference type="PROSITE" id="PS50987"/>
    </source>
</evidence>
<dbReference type="Gene3D" id="1.10.10.10">
    <property type="entry name" value="Winged helix-like DNA-binding domain superfamily/Winged helix DNA-binding domain"/>
    <property type="match status" value="1"/>
</dbReference>
<reference evidence="5" key="1">
    <citation type="submission" date="2016-10" db="EMBL/GenBank/DDBJ databases">
        <title>Sequence of Gallionella enrichment culture.</title>
        <authorList>
            <person name="Poehlein A."/>
            <person name="Muehling M."/>
            <person name="Daniel R."/>
        </authorList>
    </citation>
    <scope>NUCLEOTIDE SEQUENCE</scope>
</reference>
<dbReference type="SMART" id="SM00418">
    <property type="entry name" value="HTH_ARSR"/>
    <property type="match status" value="1"/>
</dbReference>
<gene>
    <name evidence="5" type="primary">czrA_1</name>
    <name evidence="5" type="ORF">GALL_12360</name>
</gene>
<dbReference type="PRINTS" id="PR00778">
    <property type="entry name" value="HTHARSR"/>
</dbReference>